<sequence length="227" mass="24737">MTEAQDAWDTLLEAGFLHAVRDAHEATTRIVLGSLSRSAGFKERSFGYTSFDVLESQLDKAFGLDGDSGGGPLAGRVVRDNLNGSPGWRLGNYRILLKRHEFGAVDAIRWDKSSPTKQAVSRQEFAEDPQLALDLGVAPAPAGPVTLVVAHSATDAPIETELFIGRPRYNADAGPPWHWRRPITAETLGPDPRQVTERTMPLWSDDDDVVPLRLRARADGTAAEAAR</sequence>
<organism evidence="2 3">
    <name type="scientific">Thermomonospora cellulosilytica</name>
    <dbReference type="NCBI Taxonomy" id="1411118"/>
    <lineage>
        <taxon>Bacteria</taxon>
        <taxon>Bacillati</taxon>
        <taxon>Actinomycetota</taxon>
        <taxon>Actinomycetes</taxon>
        <taxon>Streptosporangiales</taxon>
        <taxon>Thermomonosporaceae</taxon>
        <taxon>Thermomonospora</taxon>
    </lineage>
</organism>
<protein>
    <submittedName>
        <fullName evidence="2">Uncharacterized protein</fullName>
    </submittedName>
</protein>
<dbReference type="AlphaFoldDB" id="A0A7W3MTS5"/>
<dbReference type="EMBL" id="JACJII010000001">
    <property type="protein sequence ID" value="MBA9001713.1"/>
    <property type="molecule type" value="Genomic_DNA"/>
</dbReference>
<dbReference type="RefSeq" id="WP_119728038.1">
    <property type="nucleotide sequence ID" value="NZ_JACJII010000001.1"/>
</dbReference>
<gene>
    <name evidence="2" type="ORF">HNR21_000595</name>
</gene>
<proteinExistence type="predicted"/>
<name>A0A7W3MTS5_9ACTN</name>
<feature type="region of interest" description="Disordered" evidence="1">
    <location>
        <begin position="180"/>
        <end position="202"/>
    </location>
</feature>
<evidence type="ECO:0000256" key="1">
    <source>
        <dbReference type="SAM" id="MobiDB-lite"/>
    </source>
</evidence>
<reference evidence="2 3" key="1">
    <citation type="submission" date="2020-08" db="EMBL/GenBank/DDBJ databases">
        <title>Sequencing the genomes of 1000 actinobacteria strains.</title>
        <authorList>
            <person name="Klenk H.-P."/>
        </authorList>
    </citation>
    <scope>NUCLEOTIDE SEQUENCE [LARGE SCALE GENOMIC DNA]</scope>
    <source>
        <strain evidence="2 3">DSM 45823</strain>
    </source>
</reference>
<accession>A0A7W3MTS5</accession>
<keyword evidence="3" id="KW-1185">Reference proteome</keyword>
<dbReference type="Proteomes" id="UP000539313">
    <property type="component" value="Unassembled WGS sequence"/>
</dbReference>
<evidence type="ECO:0000313" key="3">
    <source>
        <dbReference type="Proteomes" id="UP000539313"/>
    </source>
</evidence>
<evidence type="ECO:0000313" key="2">
    <source>
        <dbReference type="EMBL" id="MBA9001713.1"/>
    </source>
</evidence>
<comment type="caution">
    <text evidence="2">The sequence shown here is derived from an EMBL/GenBank/DDBJ whole genome shotgun (WGS) entry which is preliminary data.</text>
</comment>